<dbReference type="InterPro" id="IPR052104">
    <property type="entry name" value="Mito_Release_Factor_mL62"/>
</dbReference>
<dbReference type="Pfam" id="PF00472">
    <property type="entry name" value="RF-1"/>
    <property type="match status" value="1"/>
</dbReference>
<dbReference type="SUPFAM" id="SSF110916">
    <property type="entry name" value="Peptidyl-tRNA hydrolase domain-like"/>
    <property type="match status" value="1"/>
</dbReference>
<dbReference type="PANTHER" id="PTHR11075:SF54">
    <property type="entry name" value="LARGE RIBOSOMAL SUBUNIT PROTEIN ML62"/>
    <property type="match status" value="1"/>
</dbReference>
<feature type="region of interest" description="Disordered" evidence="1">
    <location>
        <begin position="34"/>
        <end position="70"/>
    </location>
</feature>
<accession>A0AAV9VI00</accession>
<evidence type="ECO:0000313" key="4">
    <source>
        <dbReference type="Proteomes" id="UP001373714"/>
    </source>
</evidence>
<name>A0AAV9VI00_9PEZI</name>
<reference evidence="3 4" key="1">
    <citation type="submission" date="2019-10" db="EMBL/GenBank/DDBJ databases">
        <authorList>
            <person name="Palmer J.M."/>
        </authorList>
    </citation>
    <scope>NUCLEOTIDE SEQUENCE [LARGE SCALE GENOMIC DNA]</scope>
    <source>
        <strain evidence="3 4">TWF730</strain>
    </source>
</reference>
<dbReference type="GO" id="GO:0005762">
    <property type="term" value="C:mitochondrial large ribosomal subunit"/>
    <property type="evidence" value="ECO:0007669"/>
    <property type="project" value="TreeGrafter"/>
</dbReference>
<protein>
    <recommendedName>
        <fullName evidence="2">Prokaryotic-type class I peptide chain release factors domain-containing protein</fullName>
    </recommendedName>
</protein>
<comment type="caution">
    <text evidence="3">The sequence shown here is derived from an EMBL/GenBank/DDBJ whole genome shotgun (WGS) entry which is preliminary data.</text>
</comment>
<dbReference type="EMBL" id="JAVHNS010000003">
    <property type="protein sequence ID" value="KAK6360704.1"/>
    <property type="molecule type" value="Genomic_DNA"/>
</dbReference>
<dbReference type="AlphaFoldDB" id="A0AAV9VI00"/>
<dbReference type="PANTHER" id="PTHR11075">
    <property type="entry name" value="PEPTIDE CHAIN RELEASE FACTOR"/>
    <property type="match status" value="1"/>
</dbReference>
<feature type="region of interest" description="Disordered" evidence="1">
    <location>
        <begin position="181"/>
        <end position="226"/>
    </location>
</feature>
<proteinExistence type="predicted"/>
<dbReference type="GO" id="GO:0004045">
    <property type="term" value="F:peptidyl-tRNA hydrolase activity"/>
    <property type="evidence" value="ECO:0007669"/>
    <property type="project" value="TreeGrafter"/>
</dbReference>
<gene>
    <name evidence="3" type="ORF">TWF730_006833</name>
</gene>
<organism evidence="3 4">
    <name type="scientific">Orbilia blumenaviensis</name>
    <dbReference type="NCBI Taxonomy" id="1796055"/>
    <lineage>
        <taxon>Eukaryota</taxon>
        <taxon>Fungi</taxon>
        <taxon>Dikarya</taxon>
        <taxon>Ascomycota</taxon>
        <taxon>Pezizomycotina</taxon>
        <taxon>Orbiliomycetes</taxon>
        <taxon>Orbiliales</taxon>
        <taxon>Orbiliaceae</taxon>
        <taxon>Orbilia</taxon>
    </lineage>
</organism>
<sequence length="226" mass="24908">MMHGLQRLAFQPQKLQRPPVLLLLVISRPFSTSPPACLARRRSEPRGELEEGSEDGTRRTTGKPDAEADLDVAREWLQERDTAKGIAKIPHSIGTVTFSRSSGPGGQNVNKVASKATLRVPLHKLGPHIPKVFLEALKQKGSRYLTDDGDIVISSDSSRSQLSNTKDCWGKLYDAVVQSASVPGKTTPEQKEHVKNLTRIANEKRLDSKSKASKKKSDRRGPVGEW</sequence>
<dbReference type="GO" id="GO:0016150">
    <property type="term" value="F:translation release factor activity, codon nonspecific"/>
    <property type="evidence" value="ECO:0007669"/>
    <property type="project" value="TreeGrafter"/>
</dbReference>
<feature type="domain" description="Prokaryotic-type class I peptide chain release factors" evidence="2">
    <location>
        <begin position="88"/>
        <end position="218"/>
    </location>
</feature>
<dbReference type="InterPro" id="IPR000352">
    <property type="entry name" value="Pep_chain_release_fac_I"/>
</dbReference>
<dbReference type="GO" id="GO:0070126">
    <property type="term" value="P:mitochondrial translational termination"/>
    <property type="evidence" value="ECO:0007669"/>
    <property type="project" value="TreeGrafter"/>
</dbReference>
<evidence type="ECO:0000259" key="2">
    <source>
        <dbReference type="Pfam" id="PF00472"/>
    </source>
</evidence>
<keyword evidence="4" id="KW-1185">Reference proteome</keyword>
<dbReference type="Proteomes" id="UP001373714">
    <property type="component" value="Unassembled WGS sequence"/>
</dbReference>
<feature type="compositionally biased region" description="Basic and acidic residues" evidence="1">
    <location>
        <begin position="188"/>
        <end position="210"/>
    </location>
</feature>
<evidence type="ECO:0000256" key="1">
    <source>
        <dbReference type="SAM" id="MobiDB-lite"/>
    </source>
</evidence>
<dbReference type="Gene3D" id="3.30.160.20">
    <property type="match status" value="1"/>
</dbReference>
<evidence type="ECO:0000313" key="3">
    <source>
        <dbReference type="EMBL" id="KAK6360704.1"/>
    </source>
</evidence>
<feature type="compositionally biased region" description="Basic and acidic residues" evidence="1">
    <location>
        <begin position="41"/>
        <end position="70"/>
    </location>
</feature>